<gene>
    <name evidence="2" type="ORF">IW245_004650</name>
</gene>
<comment type="caution">
    <text evidence="2">The sequence shown here is derived from an EMBL/GenBank/DDBJ whole genome shotgun (WGS) entry which is preliminary data.</text>
</comment>
<keyword evidence="3" id="KW-1185">Reference proteome</keyword>
<protein>
    <submittedName>
        <fullName evidence="2">Uncharacterized protein</fullName>
    </submittedName>
</protein>
<evidence type="ECO:0000256" key="1">
    <source>
        <dbReference type="SAM" id="MobiDB-lite"/>
    </source>
</evidence>
<evidence type="ECO:0000313" key="3">
    <source>
        <dbReference type="Proteomes" id="UP000622552"/>
    </source>
</evidence>
<accession>A0A8J7KLW7</accession>
<proteinExistence type="predicted"/>
<dbReference type="RefSeq" id="WP_197005212.1">
    <property type="nucleotide sequence ID" value="NZ_BONS01000037.1"/>
</dbReference>
<reference evidence="2" key="1">
    <citation type="submission" date="2020-11" db="EMBL/GenBank/DDBJ databases">
        <title>Sequencing the genomes of 1000 actinobacteria strains.</title>
        <authorList>
            <person name="Klenk H.-P."/>
        </authorList>
    </citation>
    <scope>NUCLEOTIDE SEQUENCE</scope>
    <source>
        <strain evidence="2">DSM 45356</strain>
    </source>
</reference>
<dbReference type="AlphaFoldDB" id="A0A8J7KLW7"/>
<dbReference type="Proteomes" id="UP000622552">
    <property type="component" value="Unassembled WGS sequence"/>
</dbReference>
<dbReference type="EMBL" id="JADOUF010000001">
    <property type="protein sequence ID" value="MBG6138456.1"/>
    <property type="molecule type" value="Genomic_DNA"/>
</dbReference>
<feature type="region of interest" description="Disordered" evidence="1">
    <location>
        <begin position="55"/>
        <end position="74"/>
    </location>
</feature>
<feature type="compositionally biased region" description="Polar residues" evidence="1">
    <location>
        <begin position="63"/>
        <end position="72"/>
    </location>
</feature>
<evidence type="ECO:0000313" key="2">
    <source>
        <dbReference type="EMBL" id="MBG6138456.1"/>
    </source>
</evidence>
<name>A0A8J7KLW7_9ACTN</name>
<organism evidence="2 3">
    <name type="scientific">Longispora fulva</name>
    <dbReference type="NCBI Taxonomy" id="619741"/>
    <lineage>
        <taxon>Bacteria</taxon>
        <taxon>Bacillati</taxon>
        <taxon>Actinomycetota</taxon>
        <taxon>Actinomycetes</taxon>
        <taxon>Micromonosporales</taxon>
        <taxon>Micromonosporaceae</taxon>
        <taxon>Longispora</taxon>
    </lineage>
</organism>
<sequence length="151" mass="16246">MRESTPGVVDVLPGPAHEYWLAETTWFSFAWPEGFDLCAPPAGEGPTPFRLTKPGGAEIFPQGPQSTTSLPTGGNWAAPGQELVTQYRVEDIDVCELAYDHEDSPWWQTHWAVPVGANSSLVMTGQAPAADAHIVRSAIGEIIDTMGPTQT</sequence>